<dbReference type="Proteomes" id="UP000191612">
    <property type="component" value="Unassembled WGS sequence"/>
</dbReference>
<organism evidence="2 3">
    <name type="scientific">Penicillium solitum</name>
    <dbReference type="NCBI Taxonomy" id="60172"/>
    <lineage>
        <taxon>Eukaryota</taxon>
        <taxon>Fungi</taxon>
        <taxon>Dikarya</taxon>
        <taxon>Ascomycota</taxon>
        <taxon>Pezizomycotina</taxon>
        <taxon>Eurotiomycetes</taxon>
        <taxon>Eurotiomycetidae</taxon>
        <taxon>Eurotiales</taxon>
        <taxon>Aspergillaceae</taxon>
        <taxon>Penicillium</taxon>
    </lineage>
</organism>
<evidence type="ECO:0000313" key="2">
    <source>
        <dbReference type="EMBL" id="OQE03637.1"/>
    </source>
</evidence>
<name>A0A1V6RPD4_9EURO</name>
<gene>
    <name evidence="2" type="ORF">PENSOL_c001G08408</name>
</gene>
<comment type="caution">
    <text evidence="2">The sequence shown here is derived from an EMBL/GenBank/DDBJ whole genome shotgun (WGS) entry which is preliminary data.</text>
</comment>
<keyword evidence="1" id="KW-0175">Coiled coil</keyword>
<protein>
    <submittedName>
        <fullName evidence="2">Uncharacterized protein</fullName>
    </submittedName>
</protein>
<accession>A0A1V6RPD4</accession>
<dbReference type="AlphaFoldDB" id="A0A1V6RPD4"/>
<keyword evidence="3" id="KW-1185">Reference proteome</keyword>
<feature type="coiled-coil region" evidence="1">
    <location>
        <begin position="103"/>
        <end position="200"/>
    </location>
</feature>
<reference evidence="3" key="1">
    <citation type="journal article" date="2017" name="Nat. Microbiol.">
        <title>Global analysis of biosynthetic gene clusters reveals vast potential of secondary metabolite production in Penicillium species.</title>
        <authorList>
            <person name="Nielsen J.C."/>
            <person name="Grijseels S."/>
            <person name="Prigent S."/>
            <person name="Ji B."/>
            <person name="Dainat J."/>
            <person name="Nielsen K.F."/>
            <person name="Frisvad J.C."/>
            <person name="Workman M."/>
            <person name="Nielsen J."/>
        </authorList>
    </citation>
    <scope>NUCLEOTIDE SEQUENCE [LARGE SCALE GENOMIC DNA]</scope>
    <source>
        <strain evidence="3">IBT 29525</strain>
    </source>
</reference>
<sequence length="214" mass="23852">MARIDDQIRSLHAATTALSNENAYLQQQMKATPAIPHELAEQQVRDAVASTMLFADQKHEEVVRLLEQTHGEELMAAKAGHEKESEEAYNQLESERDGFLTAGERLQARCDRLESEADDLARGLKALEDENLGLKGAVDYLADEGEKFQQQIEQLKDDNRALLDHNEELLCQTVVSDLDLQQTRGRVGNLERKVADFEAADITAAVSGMEFSAE</sequence>
<evidence type="ECO:0000313" key="3">
    <source>
        <dbReference type="Proteomes" id="UP000191612"/>
    </source>
</evidence>
<dbReference type="EMBL" id="MDYO01000001">
    <property type="protein sequence ID" value="OQE03637.1"/>
    <property type="molecule type" value="Genomic_DNA"/>
</dbReference>
<evidence type="ECO:0000256" key="1">
    <source>
        <dbReference type="SAM" id="Coils"/>
    </source>
</evidence>
<proteinExistence type="predicted"/>